<dbReference type="GeneID" id="110418711"/>
<dbReference type="SUPFAM" id="SSF48403">
    <property type="entry name" value="Ankyrin repeat"/>
    <property type="match status" value="1"/>
</dbReference>
<dbReference type="InterPro" id="IPR036770">
    <property type="entry name" value="Ankyrin_rpt-contain_sf"/>
</dbReference>
<dbReference type="PROSITE" id="PS50297">
    <property type="entry name" value="ANK_REP_REGION"/>
    <property type="match status" value="1"/>
</dbReference>
<dbReference type="PANTHER" id="PTHR24177:SF365">
    <property type="entry name" value="ANKYRIN REPEAT-CONTAINING PROTEIN NPR4-LIKE ISOFORM X1"/>
    <property type="match status" value="1"/>
</dbReference>
<accession>A0A6J1AIX8</accession>
<feature type="transmembrane region" description="Helical" evidence="2">
    <location>
        <begin position="529"/>
        <end position="559"/>
    </location>
</feature>
<dbReference type="Pfam" id="PF13962">
    <property type="entry name" value="PGG"/>
    <property type="match status" value="1"/>
</dbReference>
<evidence type="ECO:0000313" key="5">
    <source>
        <dbReference type="RefSeq" id="XP_021287187.1"/>
    </source>
</evidence>
<evidence type="ECO:0000313" key="4">
    <source>
        <dbReference type="Proteomes" id="UP000504621"/>
    </source>
</evidence>
<feature type="domain" description="PGG" evidence="3">
    <location>
        <begin position="444"/>
        <end position="557"/>
    </location>
</feature>
<feature type="repeat" description="ANK" evidence="1">
    <location>
        <begin position="166"/>
        <end position="189"/>
    </location>
</feature>
<keyword evidence="2" id="KW-1133">Transmembrane helix</keyword>
<keyword evidence="1" id="KW-0040">ANK repeat</keyword>
<dbReference type="AlphaFoldDB" id="A0A6J1AIX8"/>
<proteinExistence type="predicted"/>
<evidence type="ECO:0000259" key="3">
    <source>
        <dbReference type="Pfam" id="PF13962"/>
    </source>
</evidence>
<protein>
    <submittedName>
        <fullName evidence="5">Ankyrin repeat-containing protein NPR4-like</fullName>
    </submittedName>
</protein>
<keyword evidence="2" id="KW-0472">Membrane</keyword>
<dbReference type="Proteomes" id="UP000504621">
    <property type="component" value="Unplaced"/>
</dbReference>
<dbReference type="InterPro" id="IPR026961">
    <property type="entry name" value="PGG_dom"/>
</dbReference>
<organism evidence="4 5">
    <name type="scientific">Herrania umbratica</name>
    <dbReference type="NCBI Taxonomy" id="108875"/>
    <lineage>
        <taxon>Eukaryota</taxon>
        <taxon>Viridiplantae</taxon>
        <taxon>Streptophyta</taxon>
        <taxon>Embryophyta</taxon>
        <taxon>Tracheophyta</taxon>
        <taxon>Spermatophyta</taxon>
        <taxon>Magnoliopsida</taxon>
        <taxon>eudicotyledons</taxon>
        <taxon>Gunneridae</taxon>
        <taxon>Pentapetalae</taxon>
        <taxon>rosids</taxon>
        <taxon>malvids</taxon>
        <taxon>Malvales</taxon>
        <taxon>Malvaceae</taxon>
        <taxon>Byttnerioideae</taxon>
        <taxon>Herrania</taxon>
    </lineage>
</organism>
<sequence>MAARISDVRIDVNATSSPSNSPGAGNGVEVGNSTLDQLDGLVPDLYLFTNEGRISYITYGVPLYQAAMKGAVDEVGRIIGQNKQALRQSITEGRETVLHIAALGKQVQLVEKLVEWINAQGLQVALRLRNTDGNTALSYAAISGIVPLAELMVNEDQGLPKIRNNARVTPLHLAALLGHRDMVKYLYEHTDADLTDAERHGIFIICIRTGLYDVAFDLQNKEPKLATKRGSNQETALHVLAQKPLLFSVNENRLGIYSRIISRSGMDHDSLKLDQALQLVKSLWEKVLQQNHEQMWSLVEHPTVLMLDAAQSGNVEFLVQLINLYPDLIWRVNSQNQSIFHHAILYRHESIFSLIHEIGSIKDLIATYEDDNKNNMLHLAARLPPQDRLKIVSGAALQMQRELLWFQEVESLVQPSCREQRNNENFTPWELFMEQHKGLMKEGEEWMKKTAESSLMVPTLIATVTFASIFTVPGGSKDNSGEPNFLRRMSFLVFVTSDAMALFSALASILMFLSILTSRYKEHDFIKRLPFMLMIGLATFFMSIGSVIVAFSATVFIIYYHGHLWVPAAIATLGSVPISLFASLNLPLFIDVWNSTYDSRSLFHPRNKLFKQPYHITSP</sequence>
<dbReference type="PANTHER" id="PTHR24177">
    <property type="entry name" value="CASKIN"/>
    <property type="match status" value="1"/>
</dbReference>
<dbReference type="GO" id="GO:0016020">
    <property type="term" value="C:membrane"/>
    <property type="evidence" value="ECO:0007669"/>
    <property type="project" value="TreeGrafter"/>
</dbReference>
<evidence type="ECO:0000256" key="2">
    <source>
        <dbReference type="SAM" id="Phobius"/>
    </source>
</evidence>
<evidence type="ECO:0000256" key="1">
    <source>
        <dbReference type="PROSITE-ProRule" id="PRU00023"/>
    </source>
</evidence>
<dbReference type="Pfam" id="PF12796">
    <property type="entry name" value="Ank_2"/>
    <property type="match status" value="1"/>
</dbReference>
<dbReference type="Gene3D" id="1.25.40.20">
    <property type="entry name" value="Ankyrin repeat-containing domain"/>
    <property type="match status" value="2"/>
</dbReference>
<dbReference type="InterPro" id="IPR002110">
    <property type="entry name" value="Ankyrin_rpt"/>
</dbReference>
<dbReference type="RefSeq" id="XP_021287187.1">
    <property type="nucleotide sequence ID" value="XM_021431512.1"/>
</dbReference>
<name>A0A6J1AIX8_9ROSI</name>
<reference evidence="5" key="1">
    <citation type="submission" date="2025-08" db="UniProtKB">
        <authorList>
            <consortium name="RefSeq"/>
        </authorList>
    </citation>
    <scope>IDENTIFICATION</scope>
    <source>
        <tissue evidence="5">Leaf</tissue>
    </source>
</reference>
<feature type="transmembrane region" description="Helical" evidence="2">
    <location>
        <begin position="492"/>
        <end position="517"/>
    </location>
</feature>
<feature type="transmembrane region" description="Helical" evidence="2">
    <location>
        <begin position="565"/>
        <end position="590"/>
    </location>
</feature>
<gene>
    <name evidence="5" type="primary">LOC110418711</name>
</gene>
<dbReference type="PROSITE" id="PS50088">
    <property type="entry name" value="ANK_REPEAT"/>
    <property type="match status" value="1"/>
</dbReference>
<keyword evidence="2" id="KW-0812">Transmembrane</keyword>
<dbReference type="SMART" id="SM00248">
    <property type="entry name" value="ANK"/>
    <property type="match status" value="4"/>
</dbReference>
<dbReference type="OrthoDB" id="1921232at2759"/>
<keyword evidence="4" id="KW-1185">Reference proteome</keyword>